<organism evidence="1 2">
    <name type="scientific">Parelaphostrongylus tenuis</name>
    <name type="common">Meningeal worm</name>
    <dbReference type="NCBI Taxonomy" id="148309"/>
    <lineage>
        <taxon>Eukaryota</taxon>
        <taxon>Metazoa</taxon>
        <taxon>Ecdysozoa</taxon>
        <taxon>Nematoda</taxon>
        <taxon>Chromadorea</taxon>
        <taxon>Rhabditida</taxon>
        <taxon>Rhabditina</taxon>
        <taxon>Rhabditomorpha</taxon>
        <taxon>Strongyloidea</taxon>
        <taxon>Metastrongylidae</taxon>
        <taxon>Parelaphostrongylus</taxon>
    </lineage>
</organism>
<evidence type="ECO:0000313" key="2">
    <source>
        <dbReference type="Proteomes" id="UP001196413"/>
    </source>
</evidence>
<accession>A0AAD5N1H5</accession>
<dbReference type="PANTHER" id="PTHR23312:SF8">
    <property type="entry name" value="ARMADILLO REPEAT-CONTAINING PROTEIN 5"/>
    <property type="match status" value="1"/>
</dbReference>
<dbReference type="Proteomes" id="UP001196413">
    <property type="component" value="Unassembled WGS sequence"/>
</dbReference>
<comment type="caution">
    <text evidence="1">The sequence shown here is derived from an EMBL/GenBank/DDBJ whole genome shotgun (WGS) entry which is preliminary data.</text>
</comment>
<protein>
    <submittedName>
        <fullName evidence="1">Uncharacterized protein</fullName>
    </submittedName>
</protein>
<dbReference type="GO" id="GO:0009653">
    <property type="term" value="P:anatomical structure morphogenesis"/>
    <property type="evidence" value="ECO:0007669"/>
    <property type="project" value="TreeGrafter"/>
</dbReference>
<gene>
    <name evidence="1" type="ORF">KIN20_012868</name>
</gene>
<dbReference type="EMBL" id="JAHQIW010002481">
    <property type="protein sequence ID" value="KAJ1355469.1"/>
    <property type="molecule type" value="Genomic_DNA"/>
</dbReference>
<sequence length="119" mass="13379">MGEAGAIQRIVESANDSTINCKLLAAFAQEAWGRAALRESGALDFLISRLSSTDFRSRDRLTIVQPLHHFVHDTSGMAHLARNRVFVDTVVKDVTEFVSEWGVLCKPEIISDEYQYRPQ</sequence>
<keyword evidence="2" id="KW-1185">Reference proteome</keyword>
<dbReference type="PANTHER" id="PTHR23312">
    <property type="entry name" value="ARMC5 ARMADILLO REPEAT-CONTAINING -RELATED"/>
    <property type="match status" value="1"/>
</dbReference>
<dbReference type="AlphaFoldDB" id="A0AAD5N1H5"/>
<reference evidence="1" key="1">
    <citation type="submission" date="2021-06" db="EMBL/GenBank/DDBJ databases">
        <title>Parelaphostrongylus tenuis whole genome reference sequence.</title>
        <authorList>
            <person name="Garwood T.J."/>
            <person name="Larsen P.A."/>
            <person name="Fountain-Jones N.M."/>
            <person name="Garbe J.R."/>
            <person name="Macchietto M.G."/>
            <person name="Kania S.A."/>
            <person name="Gerhold R.W."/>
            <person name="Richards J.E."/>
            <person name="Wolf T.M."/>
        </authorList>
    </citation>
    <scope>NUCLEOTIDE SEQUENCE</scope>
    <source>
        <strain evidence="1">MNPRO001-30</strain>
        <tissue evidence="1">Meninges</tissue>
    </source>
</reference>
<dbReference type="GO" id="GO:0005829">
    <property type="term" value="C:cytosol"/>
    <property type="evidence" value="ECO:0007669"/>
    <property type="project" value="TreeGrafter"/>
</dbReference>
<proteinExistence type="predicted"/>
<name>A0AAD5N1H5_PARTN</name>
<evidence type="ECO:0000313" key="1">
    <source>
        <dbReference type="EMBL" id="KAJ1355469.1"/>
    </source>
</evidence>